<dbReference type="EMBL" id="LR215973">
    <property type="protein sequence ID" value="VFB00083.1"/>
    <property type="molecule type" value="Genomic_DNA"/>
</dbReference>
<feature type="transmembrane region" description="Helical" evidence="1">
    <location>
        <begin position="20"/>
        <end position="40"/>
    </location>
</feature>
<proteinExistence type="predicted"/>
<protein>
    <submittedName>
        <fullName evidence="2">Uncharacterized protein</fullName>
    </submittedName>
</protein>
<sequence>MSADPAPVPPPRAGSRARVWSLLAAGLVLMVAVALIDTTFSYTEIRQTEASPASVRYPDGVTYYLGVVQRESGLLHRRRPDEIRVSRDPGLVYSHGVGLSITGSPDLVLRSVQWRPEGVLARFESGHELFVPAQSFLGGR</sequence>
<keyword evidence="1" id="KW-1133">Transmembrane helix</keyword>
<reference evidence="2 3" key="1">
    <citation type="submission" date="2019-02" db="EMBL/GenBank/DDBJ databases">
        <authorList>
            <consortium name="Pathogen Informatics"/>
        </authorList>
    </citation>
    <scope>NUCLEOTIDE SEQUENCE [LARGE SCALE GENOMIC DNA]</scope>
    <source>
        <strain evidence="2 3">3012STDY6756504</strain>
    </source>
</reference>
<accession>A0A4U8W2H0</accession>
<name>A0A4U8W2H0_9NOCA</name>
<evidence type="ECO:0000313" key="2">
    <source>
        <dbReference type="EMBL" id="VFB00083.1"/>
    </source>
</evidence>
<evidence type="ECO:0000256" key="1">
    <source>
        <dbReference type="SAM" id="Phobius"/>
    </source>
</evidence>
<organism evidence="2 3">
    <name type="scientific">Nocardia cyriacigeorgica</name>
    <dbReference type="NCBI Taxonomy" id="135487"/>
    <lineage>
        <taxon>Bacteria</taxon>
        <taxon>Bacillati</taxon>
        <taxon>Actinomycetota</taxon>
        <taxon>Actinomycetes</taxon>
        <taxon>Mycobacteriales</taxon>
        <taxon>Nocardiaceae</taxon>
        <taxon>Nocardia</taxon>
    </lineage>
</organism>
<dbReference type="AlphaFoldDB" id="A0A4U8W2H0"/>
<dbReference type="Proteomes" id="UP000290439">
    <property type="component" value="Chromosome"/>
</dbReference>
<keyword evidence="1" id="KW-0812">Transmembrane</keyword>
<gene>
    <name evidence="2" type="ORF">NCTC10797_03874</name>
</gene>
<keyword evidence="1" id="KW-0472">Membrane</keyword>
<evidence type="ECO:0000313" key="3">
    <source>
        <dbReference type="Proteomes" id="UP000290439"/>
    </source>
</evidence>